<comment type="caution">
    <text evidence="7">The sequence shown here is derived from an EMBL/GenBank/DDBJ whole genome shotgun (WGS) entry which is preliminary data.</text>
</comment>
<evidence type="ECO:0000256" key="1">
    <source>
        <dbReference type="ARBA" id="ARBA00004141"/>
    </source>
</evidence>
<comment type="similarity">
    <text evidence="2">Belongs to the TMEM170 family.</text>
</comment>
<dbReference type="STRING" id="62708.A0A420HL22"/>
<comment type="subcellular location">
    <subcellularLocation>
        <location evidence="1">Membrane</location>
        <topology evidence="1">Multi-pass membrane protein</topology>
    </subcellularLocation>
</comment>
<evidence type="ECO:0008006" key="9">
    <source>
        <dbReference type="Google" id="ProtNLM"/>
    </source>
</evidence>
<evidence type="ECO:0000313" key="8">
    <source>
        <dbReference type="Proteomes" id="UP000283383"/>
    </source>
</evidence>
<dbReference type="AlphaFoldDB" id="A0A420HL22"/>
<evidence type="ECO:0000256" key="3">
    <source>
        <dbReference type="ARBA" id="ARBA00022692"/>
    </source>
</evidence>
<accession>A0A420HL22</accession>
<evidence type="ECO:0000256" key="6">
    <source>
        <dbReference type="SAM" id="Phobius"/>
    </source>
</evidence>
<feature type="transmembrane region" description="Helical" evidence="6">
    <location>
        <begin position="43"/>
        <end position="69"/>
    </location>
</feature>
<keyword evidence="5 6" id="KW-0472">Membrane</keyword>
<gene>
    <name evidence="7" type="ORF">GcM3_184012</name>
</gene>
<evidence type="ECO:0000313" key="7">
    <source>
        <dbReference type="EMBL" id="RKF58103.1"/>
    </source>
</evidence>
<keyword evidence="3 6" id="KW-0812">Transmembrane</keyword>
<feature type="transmembrane region" description="Helical" evidence="6">
    <location>
        <begin position="81"/>
        <end position="109"/>
    </location>
</feature>
<organism evidence="7 8">
    <name type="scientific">Golovinomyces cichoracearum</name>
    <dbReference type="NCBI Taxonomy" id="62708"/>
    <lineage>
        <taxon>Eukaryota</taxon>
        <taxon>Fungi</taxon>
        <taxon>Dikarya</taxon>
        <taxon>Ascomycota</taxon>
        <taxon>Pezizomycotina</taxon>
        <taxon>Leotiomycetes</taxon>
        <taxon>Erysiphales</taxon>
        <taxon>Erysiphaceae</taxon>
        <taxon>Golovinomyces</taxon>
    </lineage>
</organism>
<feature type="transmembrane region" description="Helical" evidence="6">
    <location>
        <begin position="121"/>
        <end position="141"/>
    </location>
</feature>
<proteinExistence type="inferred from homology"/>
<dbReference type="GO" id="GO:0016020">
    <property type="term" value="C:membrane"/>
    <property type="evidence" value="ECO:0007669"/>
    <property type="project" value="UniProtKB-SubCell"/>
</dbReference>
<dbReference type="EMBL" id="MCBQ01018424">
    <property type="protein sequence ID" value="RKF58103.1"/>
    <property type="molecule type" value="Genomic_DNA"/>
</dbReference>
<evidence type="ECO:0000256" key="4">
    <source>
        <dbReference type="ARBA" id="ARBA00022989"/>
    </source>
</evidence>
<dbReference type="Pfam" id="PF10190">
    <property type="entry name" value="Tmemb_170"/>
    <property type="match status" value="1"/>
</dbReference>
<evidence type="ECO:0000256" key="5">
    <source>
        <dbReference type="ARBA" id="ARBA00023136"/>
    </source>
</evidence>
<evidence type="ECO:0000256" key="2">
    <source>
        <dbReference type="ARBA" id="ARBA00006325"/>
    </source>
</evidence>
<sequence length="145" mass="16234">MALKVRLTNPAPLDYKTPPWPSLYWPLDERIGVAKYLYFTRDIWLYTLLWTLVMFAGTHGIVAIISVVIHVGKGHRSWQYAWATFLALAIIAGTEAIMAGSVVGLILGAVYESGYFKMSTWIPFVWGIINVLFLIVSSFSYGSAL</sequence>
<reference evidence="7 8" key="1">
    <citation type="journal article" date="2018" name="BMC Genomics">
        <title>Comparative genome analyses reveal sequence features reflecting distinct modes of host-adaptation between dicot and monocot powdery mildew.</title>
        <authorList>
            <person name="Wu Y."/>
            <person name="Ma X."/>
            <person name="Pan Z."/>
            <person name="Kale S.D."/>
            <person name="Song Y."/>
            <person name="King H."/>
            <person name="Zhang Q."/>
            <person name="Presley C."/>
            <person name="Deng X."/>
            <person name="Wei C.I."/>
            <person name="Xiao S."/>
        </authorList>
    </citation>
    <scope>NUCLEOTIDE SEQUENCE [LARGE SCALE GENOMIC DNA]</scope>
    <source>
        <strain evidence="7">UMSG3</strain>
    </source>
</reference>
<dbReference type="InterPro" id="IPR019334">
    <property type="entry name" value="TMEM170A/B/YPR153W-like"/>
</dbReference>
<protein>
    <recommendedName>
        <fullName evidence="9">Integral membrane protein</fullName>
    </recommendedName>
</protein>
<dbReference type="PANTHER" id="PTHR22779:SF6">
    <property type="entry name" value="SD17342P"/>
    <property type="match status" value="1"/>
</dbReference>
<dbReference type="PANTHER" id="PTHR22779">
    <property type="entry name" value="SD17342P"/>
    <property type="match status" value="1"/>
</dbReference>
<keyword evidence="4 6" id="KW-1133">Transmembrane helix</keyword>
<dbReference type="Proteomes" id="UP000283383">
    <property type="component" value="Unassembled WGS sequence"/>
</dbReference>
<keyword evidence="8" id="KW-1185">Reference proteome</keyword>
<name>A0A420HL22_9PEZI</name>